<reference evidence="2 3" key="1">
    <citation type="submission" date="2017-05" db="EMBL/GenBank/DDBJ databases">
        <authorList>
            <person name="Varghese N."/>
            <person name="Submissions S."/>
        </authorList>
    </citation>
    <scope>NUCLEOTIDE SEQUENCE [LARGE SCALE GENOMIC DNA]</scope>
    <source>
        <strain evidence="2 3">DSM 26001</strain>
    </source>
</reference>
<evidence type="ECO:0000256" key="1">
    <source>
        <dbReference type="SAM" id="SignalP"/>
    </source>
</evidence>
<keyword evidence="1" id="KW-0732">Signal</keyword>
<dbReference type="RefSeq" id="WP_283441312.1">
    <property type="nucleotide sequence ID" value="NZ_FXUL01000003.1"/>
</dbReference>
<dbReference type="InterPro" id="IPR021647">
    <property type="entry name" value="CusF_Ec"/>
</dbReference>
<proteinExistence type="predicted"/>
<evidence type="ECO:0000313" key="3">
    <source>
        <dbReference type="Proteomes" id="UP001158049"/>
    </source>
</evidence>
<organism evidence="2 3">
    <name type="scientific">Noviherbaspirillum suwonense</name>
    <dbReference type="NCBI Taxonomy" id="1224511"/>
    <lineage>
        <taxon>Bacteria</taxon>
        <taxon>Pseudomonadati</taxon>
        <taxon>Pseudomonadota</taxon>
        <taxon>Betaproteobacteria</taxon>
        <taxon>Burkholderiales</taxon>
        <taxon>Oxalobacteraceae</taxon>
        <taxon>Noviherbaspirillum</taxon>
    </lineage>
</organism>
<comment type="caution">
    <text evidence="2">The sequence shown here is derived from an EMBL/GenBank/DDBJ whole genome shotgun (WGS) entry which is preliminary data.</text>
</comment>
<accession>A0ABY1PZT8</accession>
<sequence>MKAFHNALLAAALVLASAPAVHAQPASPAAVDAMSTGEVKKVNKATGRITIKHGPLRNLGMDAMTMVFRVQDPAMLDQVAEGDRISFVAEQPGGQLTITRLQKTN</sequence>
<name>A0ABY1PZT8_9BURK</name>
<keyword evidence="3" id="KW-1185">Reference proteome</keyword>
<dbReference type="Proteomes" id="UP001158049">
    <property type="component" value="Unassembled WGS sequence"/>
</dbReference>
<dbReference type="Pfam" id="PF11604">
    <property type="entry name" value="CusF_Ec"/>
    <property type="match status" value="1"/>
</dbReference>
<dbReference type="InterPro" id="IPR042230">
    <property type="entry name" value="CusF_sf"/>
</dbReference>
<gene>
    <name evidence="2" type="ORF">SAMN06295970_10333</name>
</gene>
<protein>
    <submittedName>
        <fullName evidence="2">Cu and Ag efflux protein CusF</fullName>
    </submittedName>
</protein>
<feature type="signal peptide" evidence="1">
    <location>
        <begin position="1"/>
        <end position="23"/>
    </location>
</feature>
<evidence type="ECO:0000313" key="2">
    <source>
        <dbReference type="EMBL" id="SMP51524.1"/>
    </source>
</evidence>
<dbReference type="EMBL" id="FXUL01000003">
    <property type="protein sequence ID" value="SMP51524.1"/>
    <property type="molecule type" value="Genomic_DNA"/>
</dbReference>
<dbReference type="Gene3D" id="2.40.50.320">
    <property type="entry name" value="Copper binding periplasmic protein CusF"/>
    <property type="match status" value="1"/>
</dbReference>
<feature type="chain" id="PRO_5046485431" evidence="1">
    <location>
        <begin position="24"/>
        <end position="105"/>
    </location>
</feature>